<dbReference type="AlphaFoldDB" id="A0A2R8CEC0"/>
<dbReference type="PIRSF" id="PIRSF029792">
    <property type="entry name" value="Pro_racemase"/>
    <property type="match status" value="1"/>
</dbReference>
<evidence type="ECO:0000313" key="3">
    <source>
        <dbReference type="EMBL" id="SPJ30793.1"/>
    </source>
</evidence>
<dbReference type="RefSeq" id="WP_108791607.1">
    <property type="nucleotide sequence ID" value="NZ_ONZG01000013.1"/>
</dbReference>
<reference evidence="4" key="1">
    <citation type="submission" date="2018-03" db="EMBL/GenBank/DDBJ databases">
        <authorList>
            <person name="Rodrigo-Torres L."/>
            <person name="Arahal R. D."/>
            <person name="Lucena T."/>
        </authorList>
    </citation>
    <scope>NUCLEOTIDE SEQUENCE [LARGE SCALE GENOMIC DNA]</scope>
    <source>
        <strain evidence="4">CECT 7615</strain>
    </source>
</reference>
<dbReference type="OrthoDB" id="181267at2"/>
<feature type="active site" description="Proton donor" evidence="2">
    <location>
        <position position="267"/>
    </location>
</feature>
<dbReference type="GO" id="GO:0050346">
    <property type="term" value="F:trans-L-3-hydroxyproline dehydratase activity"/>
    <property type="evidence" value="ECO:0007669"/>
    <property type="project" value="UniProtKB-EC"/>
</dbReference>
<dbReference type="EC" id="4.2.1.77" evidence="3"/>
<name>A0A2R8CEC0_9RHOB</name>
<keyword evidence="3" id="KW-0456">Lyase</keyword>
<dbReference type="EMBL" id="ONZG01000013">
    <property type="protein sequence ID" value="SPJ30793.1"/>
    <property type="molecule type" value="Genomic_DNA"/>
</dbReference>
<organism evidence="3 4">
    <name type="scientific">Falsiruegeria mediterranea M17</name>
    <dbReference type="NCBI Taxonomy" id="1200281"/>
    <lineage>
        <taxon>Bacteria</taxon>
        <taxon>Pseudomonadati</taxon>
        <taxon>Pseudomonadota</taxon>
        <taxon>Alphaproteobacteria</taxon>
        <taxon>Rhodobacterales</taxon>
        <taxon>Roseobacteraceae</taxon>
        <taxon>Falsiruegeria</taxon>
    </lineage>
</organism>
<feature type="active site" description="Proton acceptor" evidence="2">
    <location>
        <position position="91"/>
    </location>
</feature>
<dbReference type="Gene3D" id="3.10.310.10">
    <property type="entry name" value="Diaminopimelate Epimerase, Chain A, domain 1"/>
    <property type="match status" value="2"/>
</dbReference>
<dbReference type="InterPro" id="IPR008794">
    <property type="entry name" value="Pro_racemase_fam"/>
</dbReference>
<dbReference type="GO" id="GO:0047580">
    <property type="term" value="F:4-hydroxyproline epimerase activity"/>
    <property type="evidence" value="ECO:0007669"/>
    <property type="project" value="TreeGrafter"/>
</dbReference>
<dbReference type="PANTHER" id="PTHR33442">
    <property type="entry name" value="TRANS-3-HYDROXY-L-PROLINE DEHYDRATASE"/>
    <property type="match status" value="1"/>
</dbReference>
<gene>
    <name evidence="3" type="ORF">TRM7615_04328</name>
</gene>
<dbReference type="Proteomes" id="UP000244898">
    <property type="component" value="Unassembled WGS sequence"/>
</dbReference>
<dbReference type="SFLD" id="SFLDS00028">
    <property type="entry name" value="Proline_Racemase"/>
    <property type="match status" value="1"/>
</dbReference>
<evidence type="ECO:0000256" key="2">
    <source>
        <dbReference type="PIRSR" id="PIRSR029792-1"/>
    </source>
</evidence>
<comment type="similarity">
    <text evidence="1">Belongs to the proline racemase family.</text>
</comment>
<dbReference type="SUPFAM" id="SSF54506">
    <property type="entry name" value="Diaminopimelate epimerase-like"/>
    <property type="match status" value="1"/>
</dbReference>
<protein>
    <submittedName>
        <fullName evidence="3">Trans-3-hydroxy-L-proline dehydratase</fullName>
        <ecNumber evidence="3">4.2.1.77</ecNumber>
    </submittedName>
</protein>
<evidence type="ECO:0000256" key="1">
    <source>
        <dbReference type="ARBA" id="ARBA00007529"/>
    </source>
</evidence>
<sequence length="351" mass="37356">MQVSRMITAVEAHAEGEPGRVITGGMPHMPGNTVFEKMQWMQDHADDIRLMMLREPRGHPALCCNVLVPPCDPHADAGFIIMEQTEYPPMSGSNTICVVTVLLETGILPMVEPVTQLTLESPAGLLQVKATCQNGKVTRVEFRNVPAFAVHLDANIEVPGLGQVVVDVAWGGMFFVLAQADQFGLDLVPENGARIVKLSEALRAACAEQLPVVHPDNPAIIGPTITNLYADPIAPGTDGLGAITVSTGAFDPDRPEALTGILDRSPCGTGTCAKMAVLHAKGLLEIGQDYVNAGPMGTTFTGRIVETTQVGPYPAIVPTLSGQGWIYGTANWIRDPSDPFPNGYTIGDIWG</sequence>
<proteinExistence type="inferred from homology"/>
<accession>A0A2R8CEC0</accession>
<dbReference type="Pfam" id="PF05544">
    <property type="entry name" value="Pro_racemase"/>
    <property type="match status" value="1"/>
</dbReference>
<evidence type="ECO:0000313" key="4">
    <source>
        <dbReference type="Proteomes" id="UP000244898"/>
    </source>
</evidence>
<keyword evidence="4" id="KW-1185">Reference proteome</keyword>
<dbReference type="PANTHER" id="PTHR33442:SF5">
    <property type="entry name" value="BIFUNCTIONAL TRANS-3-HYDROXY-L-PROLINE DEHYDRATASE_2-EPIMERASE"/>
    <property type="match status" value="1"/>
</dbReference>